<keyword evidence="11" id="KW-1133">Transmembrane helix</keyword>
<dbReference type="Gene3D" id="1.10.287.130">
    <property type="match status" value="1"/>
</dbReference>
<evidence type="ECO:0000259" key="12">
    <source>
        <dbReference type="PROSITE" id="PS50109"/>
    </source>
</evidence>
<comment type="caution">
    <text evidence="13">The sequence shown here is derived from an EMBL/GenBank/DDBJ whole genome shotgun (WGS) entry which is preliminary data.</text>
</comment>
<dbReference type="Gene3D" id="3.30.565.10">
    <property type="entry name" value="Histidine kinase-like ATPase, C-terminal domain"/>
    <property type="match status" value="1"/>
</dbReference>
<keyword evidence="5" id="KW-0597">Phosphoprotein</keyword>
<protein>
    <recommendedName>
        <fullName evidence="10">Sensor-like histidine kinase SenX3</fullName>
        <ecNumber evidence="4">2.7.13.3</ecNumber>
    </recommendedName>
</protein>
<comment type="cofactor">
    <cofactor evidence="2">
        <name>a divalent metal cation</name>
        <dbReference type="ChEBI" id="CHEBI:60240"/>
    </cofactor>
</comment>
<evidence type="ECO:0000256" key="10">
    <source>
        <dbReference type="ARBA" id="ARBA00039401"/>
    </source>
</evidence>
<keyword evidence="14" id="KW-1185">Reference proteome</keyword>
<dbReference type="InterPro" id="IPR003594">
    <property type="entry name" value="HATPase_dom"/>
</dbReference>
<sequence length="392" mass="42184">MAAQLSIVVIMAIIAVVVVGMASYSIGLRDGEADRHSGIGKISDMELLFMQDSERNVAVYTLLESLPAPVVVCDAYGATLFTSRHLDSTIWEDGRLVDPEILGMLSVVSDSGTSRTRRMSPDDGDTWYAVTVASVGDGLFSVTFLDVTDQVTFERTRRDFVTNVSHELKTPAGAISLMAETITDCADDPEAVKHFSERISQESARMSELIAKLIELQKTQVIVPDGSLKPIVVSDVVTSAADELEAQIANKSITLSLNLDPHVTARIQADALRSAVKNLIENAVRYSNTRGRVGVTVDCDDGGARIRVVDNGIGIPIADQKRIFERFYRVDRGRSRDTGGTGVGLAIVKNVVEEAGGTVSVWSRPSEGATFTIQLPPVISDSEAVEAAAEAR</sequence>
<dbReference type="RefSeq" id="WP_094691547.1">
    <property type="nucleotide sequence ID" value="NZ_MWWQ01000012.1"/>
</dbReference>
<dbReference type="PROSITE" id="PS50109">
    <property type="entry name" value="HIS_KIN"/>
    <property type="match status" value="1"/>
</dbReference>
<evidence type="ECO:0000256" key="7">
    <source>
        <dbReference type="ARBA" id="ARBA00022777"/>
    </source>
</evidence>
<dbReference type="InterPro" id="IPR036097">
    <property type="entry name" value="HisK_dim/P_sf"/>
</dbReference>
<dbReference type="PANTHER" id="PTHR45453:SF1">
    <property type="entry name" value="PHOSPHATE REGULON SENSOR PROTEIN PHOR"/>
    <property type="match status" value="1"/>
</dbReference>
<dbReference type="CDD" id="cd00082">
    <property type="entry name" value="HisKA"/>
    <property type="match status" value="1"/>
</dbReference>
<comment type="catalytic activity">
    <reaction evidence="1">
        <text>ATP + protein L-histidine = ADP + protein N-phospho-L-histidine.</text>
        <dbReference type="EC" id="2.7.13.3"/>
    </reaction>
</comment>
<evidence type="ECO:0000313" key="13">
    <source>
        <dbReference type="EMBL" id="OZG50556.1"/>
    </source>
</evidence>
<dbReference type="CDD" id="cd00075">
    <property type="entry name" value="HATPase"/>
    <property type="match status" value="1"/>
</dbReference>
<comment type="subcellular location">
    <subcellularLocation>
        <location evidence="3">Cell membrane</location>
    </subcellularLocation>
</comment>
<evidence type="ECO:0000256" key="6">
    <source>
        <dbReference type="ARBA" id="ARBA00022679"/>
    </source>
</evidence>
<dbReference type="FunFam" id="1.10.287.130:FF:000001">
    <property type="entry name" value="Two-component sensor histidine kinase"/>
    <property type="match status" value="1"/>
</dbReference>
<dbReference type="GO" id="GO:0016036">
    <property type="term" value="P:cellular response to phosphate starvation"/>
    <property type="evidence" value="ECO:0007669"/>
    <property type="project" value="TreeGrafter"/>
</dbReference>
<evidence type="ECO:0000256" key="4">
    <source>
        <dbReference type="ARBA" id="ARBA00012438"/>
    </source>
</evidence>
<dbReference type="Pfam" id="PF02518">
    <property type="entry name" value="HATPase_c"/>
    <property type="match status" value="1"/>
</dbReference>
<dbReference type="GO" id="GO:0000155">
    <property type="term" value="F:phosphorelay sensor kinase activity"/>
    <property type="evidence" value="ECO:0007669"/>
    <property type="project" value="InterPro"/>
</dbReference>
<accession>A0A261EV77</accession>
<evidence type="ECO:0000256" key="5">
    <source>
        <dbReference type="ARBA" id="ARBA00022553"/>
    </source>
</evidence>
<dbReference type="Pfam" id="PF00512">
    <property type="entry name" value="HisKA"/>
    <property type="match status" value="1"/>
</dbReference>
<dbReference type="PANTHER" id="PTHR45453">
    <property type="entry name" value="PHOSPHATE REGULON SENSOR PROTEIN PHOR"/>
    <property type="match status" value="1"/>
</dbReference>
<organism evidence="13 14">
    <name type="scientific">Pseudoscardovia suis</name>
    <dbReference type="NCBI Taxonomy" id="987063"/>
    <lineage>
        <taxon>Bacteria</taxon>
        <taxon>Bacillati</taxon>
        <taxon>Actinomycetota</taxon>
        <taxon>Actinomycetes</taxon>
        <taxon>Bifidobacteriales</taxon>
        <taxon>Bifidobacteriaceae</taxon>
        <taxon>Pseudoscardovia</taxon>
    </lineage>
</organism>
<evidence type="ECO:0000256" key="2">
    <source>
        <dbReference type="ARBA" id="ARBA00001968"/>
    </source>
</evidence>
<dbReference type="EMBL" id="MWWQ01000012">
    <property type="protein sequence ID" value="OZG50556.1"/>
    <property type="molecule type" value="Genomic_DNA"/>
</dbReference>
<dbReference type="InterPro" id="IPR050351">
    <property type="entry name" value="BphY/WalK/GraS-like"/>
</dbReference>
<dbReference type="AlphaFoldDB" id="A0A261EV77"/>
<dbReference type="SUPFAM" id="SSF47384">
    <property type="entry name" value="Homodimeric domain of signal transducing histidine kinase"/>
    <property type="match status" value="1"/>
</dbReference>
<reference evidence="13 14" key="1">
    <citation type="journal article" date="2017" name="BMC Genomics">
        <title>Comparative genomic and phylogenomic analyses of the Bifidobacteriaceae family.</title>
        <authorList>
            <person name="Lugli G.A."/>
            <person name="Milani C."/>
            <person name="Turroni F."/>
            <person name="Duranti S."/>
            <person name="Mancabelli L."/>
            <person name="Mangifesta M."/>
            <person name="Ferrario C."/>
            <person name="Modesto M."/>
            <person name="Mattarelli P."/>
            <person name="Jiri K."/>
            <person name="van Sinderen D."/>
            <person name="Ventura M."/>
        </authorList>
    </citation>
    <scope>NUCLEOTIDE SEQUENCE [LARGE SCALE GENOMIC DNA]</scope>
    <source>
        <strain evidence="13 14">DSM 24744</strain>
    </source>
</reference>
<evidence type="ECO:0000256" key="9">
    <source>
        <dbReference type="ARBA" id="ARBA00023136"/>
    </source>
</evidence>
<dbReference type="OrthoDB" id="9813151at2"/>
<dbReference type="GO" id="GO:0005509">
    <property type="term" value="F:calcium ion binding"/>
    <property type="evidence" value="ECO:0007669"/>
    <property type="project" value="UniProtKB-ARBA"/>
</dbReference>
<dbReference type="SUPFAM" id="SSF55874">
    <property type="entry name" value="ATPase domain of HSP90 chaperone/DNA topoisomerase II/histidine kinase"/>
    <property type="match status" value="1"/>
</dbReference>
<proteinExistence type="predicted"/>
<keyword evidence="11" id="KW-0812">Transmembrane</keyword>
<dbReference type="SMART" id="SM00388">
    <property type="entry name" value="HisKA"/>
    <property type="match status" value="1"/>
</dbReference>
<keyword evidence="9 11" id="KW-0472">Membrane</keyword>
<dbReference type="FunFam" id="3.30.565.10:FF:000006">
    <property type="entry name" value="Sensor histidine kinase WalK"/>
    <property type="match status" value="1"/>
</dbReference>
<dbReference type="InterPro" id="IPR003661">
    <property type="entry name" value="HisK_dim/P_dom"/>
</dbReference>
<evidence type="ECO:0000256" key="3">
    <source>
        <dbReference type="ARBA" id="ARBA00004236"/>
    </source>
</evidence>
<dbReference type="InterPro" id="IPR004358">
    <property type="entry name" value="Sig_transdc_His_kin-like_C"/>
</dbReference>
<dbReference type="GO" id="GO:0004721">
    <property type="term" value="F:phosphoprotein phosphatase activity"/>
    <property type="evidence" value="ECO:0007669"/>
    <property type="project" value="TreeGrafter"/>
</dbReference>
<name>A0A261EV77_9BIFI</name>
<dbReference type="EC" id="2.7.13.3" evidence="4"/>
<evidence type="ECO:0000256" key="11">
    <source>
        <dbReference type="SAM" id="Phobius"/>
    </source>
</evidence>
<gene>
    <name evidence="13" type="ORF">PSSU_1204</name>
</gene>
<dbReference type="Proteomes" id="UP000216454">
    <property type="component" value="Unassembled WGS sequence"/>
</dbReference>
<dbReference type="SMART" id="SM00387">
    <property type="entry name" value="HATPase_c"/>
    <property type="match status" value="1"/>
</dbReference>
<dbReference type="InterPro" id="IPR036890">
    <property type="entry name" value="HATPase_C_sf"/>
</dbReference>
<feature type="domain" description="Histidine kinase" evidence="12">
    <location>
        <begin position="163"/>
        <end position="379"/>
    </location>
</feature>
<keyword evidence="8" id="KW-0902">Two-component regulatory system</keyword>
<keyword evidence="6" id="KW-0808">Transferase</keyword>
<dbReference type="GO" id="GO:0005886">
    <property type="term" value="C:plasma membrane"/>
    <property type="evidence" value="ECO:0007669"/>
    <property type="project" value="UniProtKB-SubCell"/>
</dbReference>
<feature type="transmembrane region" description="Helical" evidence="11">
    <location>
        <begin position="6"/>
        <end position="26"/>
    </location>
</feature>
<evidence type="ECO:0000256" key="1">
    <source>
        <dbReference type="ARBA" id="ARBA00000085"/>
    </source>
</evidence>
<dbReference type="PRINTS" id="PR00344">
    <property type="entry name" value="BCTRLSENSOR"/>
</dbReference>
<evidence type="ECO:0000313" key="14">
    <source>
        <dbReference type="Proteomes" id="UP000216454"/>
    </source>
</evidence>
<dbReference type="InterPro" id="IPR005467">
    <property type="entry name" value="His_kinase_dom"/>
</dbReference>
<keyword evidence="7 13" id="KW-0418">Kinase</keyword>
<evidence type="ECO:0000256" key="8">
    <source>
        <dbReference type="ARBA" id="ARBA00023012"/>
    </source>
</evidence>